<evidence type="ECO:0000256" key="1">
    <source>
        <dbReference type="ARBA" id="ARBA00004123"/>
    </source>
</evidence>
<dbReference type="InterPro" id="IPR044559">
    <property type="entry name" value="WOX13-like"/>
</dbReference>
<keyword evidence="2 3" id="KW-0371">Homeobox</keyword>
<dbReference type="EMBL" id="LR862153">
    <property type="protein sequence ID" value="CAD1835229.1"/>
    <property type="molecule type" value="Genomic_DNA"/>
</dbReference>
<dbReference type="Gene3D" id="1.10.10.60">
    <property type="entry name" value="Homeodomain-like"/>
    <property type="match status" value="1"/>
</dbReference>
<dbReference type="SMART" id="SM00389">
    <property type="entry name" value="HOX"/>
    <property type="match status" value="1"/>
</dbReference>
<gene>
    <name evidence="6" type="ORF">CB5_LOCUS18440</name>
</gene>
<feature type="compositionally biased region" description="Polar residues" evidence="4">
    <location>
        <begin position="57"/>
        <end position="67"/>
    </location>
</feature>
<proteinExistence type="predicted"/>
<dbReference type="GO" id="GO:0003677">
    <property type="term" value="F:DNA binding"/>
    <property type="evidence" value="ECO:0007669"/>
    <property type="project" value="UniProtKB-UniRule"/>
</dbReference>
<evidence type="ECO:0000256" key="3">
    <source>
        <dbReference type="RuleBase" id="RU000682"/>
    </source>
</evidence>
<dbReference type="AlphaFoldDB" id="A0A6V7PWH5"/>
<accession>A0A6V7PWH5</accession>
<keyword evidence="2 3" id="KW-0238">DNA-binding</keyword>
<feature type="DNA-binding region" description="Homeobox" evidence="2">
    <location>
        <begin position="74"/>
        <end position="138"/>
    </location>
</feature>
<evidence type="ECO:0000313" key="6">
    <source>
        <dbReference type="EMBL" id="CAD1835229.1"/>
    </source>
</evidence>
<comment type="subcellular location">
    <subcellularLocation>
        <location evidence="1 2 3">Nucleus</location>
    </subcellularLocation>
</comment>
<dbReference type="InterPro" id="IPR001356">
    <property type="entry name" value="HD"/>
</dbReference>
<keyword evidence="2 3" id="KW-0539">Nucleus</keyword>
<evidence type="ECO:0000256" key="2">
    <source>
        <dbReference type="PROSITE-ProRule" id="PRU00108"/>
    </source>
</evidence>
<dbReference type="Pfam" id="PF00046">
    <property type="entry name" value="Homeodomain"/>
    <property type="match status" value="1"/>
</dbReference>
<dbReference type="PANTHER" id="PTHR46777">
    <property type="entry name" value="WUSCHEL-RELATED HOMEOBOX 13"/>
    <property type="match status" value="1"/>
</dbReference>
<dbReference type="InterPro" id="IPR009057">
    <property type="entry name" value="Homeodomain-like_sf"/>
</dbReference>
<protein>
    <recommendedName>
        <fullName evidence="5">Homeobox domain-containing protein</fullName>
    </recommendedName>
</protein>
<reference evidence="6" key="1">
    <citation type="submission" date="2020-07" db="EMBL/GenBank/DDBJ databases">
        <authorList>
            <person name="Lin J."/>
        </authorList>
    </citation>
    <scope>NUCLEOTIDE SEQUENCE</scope>
</reference>
<feature type="region of interest" description="Disordered" evidence="4">
    <location>
        <begin position="135"/>
        <end position="155"/>
    </location>
</feature>
<dbReference type="PANTHER" id="PTHR46777:SF5">
    <property type="entry name" value="WUSCHEL-RELATED HOMEOBOX 13"/>
    <property type="match status" value="1"/>
</dbReference>
<name>A0A6V7PWH5_ANACO</name>
<dbReference type="SUPFAM" id="SSF46689">
    <property type="entry name" value="Homeodomain-like"/>
    <property type="match status" value="1"/>
</dbReference>
<dbReference type="CDD" id="cd00086">
    <property type="entry name" value="homeodomain"/>
    <property type="match status" value="1"/>
</dbReference>
<evidence type="ECO:0000256" key="4">
    <source>
        <dbReference type="SAM" id="MobiDB-lite"/>
    </source>
</evidence>
<sequence length="277" mass="31281">MNCEASTVMTVMTDVQMEELRRQIAAYAAVAEQLLDMYNKRTVVARHHPFPREMLTGTPNYSDTPTKSGVHKIPARKRWTPLPKQLNALKGIFDKCRGVPNQKEIKEIALQLSQHGPISEANVSNWFQNRRARMRRSHADKSHNSGAEPRTGTSKINCSLYRTPRMDQWMVRTAHVANQEAGSGVGSYYQSNDSLNYFCGNCAPKFASAKLSIGLGFRDEPTDGIVENFPILRVNGFFASKKLCDNCGHLGCSRSCFRIFRFCDLTAFSPRRSFVMF</sequence>
<dbReference type="PROSITE" id="PS50071">
    <property type="entry name" value="HOMEOBOX_2"/>
    <property type="match status" value="1"/>
</dbReference>
<feature type="region of interest" description="Disordered" evidence="4">
    <location>
        <begin position="54"/>
        <end position="73"/>
    </location>
</feature>
<dbReference type="GO" id="GO:0003700">
    <property type="term" value="F:DNA-binding transcription factor activity"/>
    <property type="evidence" value="ECO:0007669"/>
    <property type="project" value="InterPro"/>
</dbReference>
<organism evidence="6">
    <name type="scientific">Ananas comosus var. bracteatus</name>
    <name type="common">red pineapple</name>
    <dbReference type="NCBI Taxonomy" id="296719"/>
    <lineage>
        <taxon>Eukaryota</taxon>
        <taxon>Viridiplantae</taxon>
        <taxon>Streptophyta</taxon>
        <taxon>Embryophyta</taxon>
        <taxon>Tracheophyta</taxon>
        <taxon>Spermatophyta</taxon>
        <taxon>Magnoliopsida</taxon>
        <taxon>Liliopsida</taxon>
        <taxon>Poales</taxon>
        <taxon>Bromeliaceae</taxon>
        <taxon>Bromelioideae</taxon>
        <taxon>Ananas</taxon>
    </lineage>
</organism>
<evidence type="ECO:0000259" key="5">
    <source>
        <dbReference type="PROSITE" id="PS50071"/>
    </source>
</evidence>
<dbReference type="GO" id="GO:0005634">
    <property type="term" value="C:nucleus"/>
    <property type="evidence" value="ECO:0007669"/>
    <property type="project" value="UniProtKB-SubCell"/>
</dbReference>
<feature type="domain" description="Homeobox" evidence="5">
    <location>
        <begin position="72"/>
        <end position="137"/>
    </location>
</feature>